<dbReference type="InterPro" id="IPR001180">
    <property type="entry name" value="CNH_dom"/>
</dbReference>
<dbReference type="InterPro" id="IPR052233">
    <property type="entry name" value="Rho-type_GEFs"/>
</dbReference>
<dbReference type="EMBL" id="JOWA01000110">
    <property type="protein sequence ID" value="KEZ41327.1"/>
    <property type="molecule type" value="Genomic_DNA"/>
</dbReference>
<dbReference type="Pfam" id="PF00780">
    <property type="entry name" value="CNH"/>
    <property type="match status" value="1"/>
</dbReference>
<dbReference type="PROSITE" id="PS50003">
    <property type="entry name" value="PH_DOMAIN"/>
    <property type="match status" value="1"/>
</dbReference>
<dbReference type="SMART" id="SM00325">
    <property type="entry name" value="RhoGEF"/>
    <property type="match status" value="1"/>
</dbReference>
<feature type="region of interest" description="Disordered" evidence="3">
    <location>
        <begin position="1"/>
        <end position="135"/>
    </location>
</feature>
<dbReference type="RefSeq" id="XP_016641126.1">
    <property type="nucleotide sequence ID" value="XM_016789299.1"/>
</dbReference>
<dbReference type="Gene3D" id="1.20.900.10">
    <property type="entry name" value="Dbl homology (DH) domain"/>
    <property type="match status" value="1"/>
</dbReference>
<feature type="compositionally biased region" description="Low complexity" evidence="3">
    <location>
        <begin position="416"/>
        <end position="429"/>
    </location>
</feature>
<feature type="compositionally biased region" description="Basic and acidic residues" evidence="3">
    <location>
        <begin position="1"/>
        <end position="10"/>
    </location>
</feature>
<feature type="domain" description="DH" evidence="5">
    <location>
        <begin position="896"/>
        <end position="1088"/>
    </location>
</feature>
<feature type="region of interest" description="Disordered" evidence="3">
    <location>
        <begin position="380"/>
        <end position="431"/>
    </location>
</feature>
<protein>
    <submittedName>
        <fullName evidence="7">Rho1 guanine nucleotide exchange factor 3</fullName>
    </submittedName>
</protein>
<dbReference type="Pfam" id="PF00621">
    <property type="entry name" value="RhoGEF"/>
    <property type="match status" value="1"/>
</dbReference>
<organism evidence="7 8">
    <name type="scientific">Pseudallescheria apiosperma</name>
    <name type="common">Scedosporium apiospermum</name>
    <dbReference type="NCBI Taxonomy" id="563466"/>
    <lineage>
        <taxon>Eukaryota</taxon>
        <taxon>Fungi</taxon>
        <taxon>Dikarya</taxon>
        <taxon>Ascomycota</taxon>
        <taxon>Pezizomycotina</taxon>
        <taxon>Sordariomycetes</taxon>
        <taxon>Hypocreomycetidae</taxon>
        <taxon>Microascales</taxon>
        <taxon>Microascaceae</taxon>
        <taxon>Scedosporium</taxon>
    </lineage>
</organism>
<name>A0A084G1W5_PSEDA</name>
<dbReference type="Pfam" id="PF15405">
    <property type="entry name" value="PH_5"/>
    <property type="match status" value="1"/>
</dbReference>
<keyword evidence="1" id="KW-0597">Phosphoprotein</keyword>
<accession>A0A084G1W5</accession>
<feature type="region of interest" description="Disordered" evidence="3">
    <location>
        <begin position="464"/>
        <end position="497"/>
    </location>
</feature>
<feature type="region of interest" description="Disordered" evidence="3">
    <location>
        <begin position="541"/>
        <end position="597"/>
    </location>
</feature>
<dbReference type="InterPro" id="IPR041675">
    <property type="entry name" value="PH_5"/>
</dbReference>
<dbReference type="SMART" id="SM00233">
    <property type="entry name" value="PH"/>
    <property type="match status" value="1"/>
</dbReference>
<feature type="domain" description="PH" evidence="4">
    <location>
        <begin position="1123"/>
        <end position="1286"/>
    </location>
</feature>
<feature type="compositionally biased region" description="Polar residues" evidence="3">
    <location>
        <begin position="118"/>
        <end position="135"/>
    </location>
</feature>
<evidence type="ECO:0000256" key="2">
    <source>
        <dbReference type="ARBA" id="ARBA00022658"/>
    </source>
</evidence>
<keyword evidence="8" id="KW-1185">Reference proteome</keyword>
<dbReference type="InterPro" id="IPR011993">
    <property type="entry name" value="PH-like_dom_sf"/>
</dbReference>
<feature type="region of interest" description="Disordered" evidence="3">
    <location>
        <begin position="1216"/>
        <end position="1242"/>
    </location>
</feature>
<feature type="compositionally biased region" description="Low complexity" evidence="3">
    <location>
        <begin position="92"/>
        <end position="115"/>
    </location>
</feature>
<dbReference type="SUPFAM" id="SSF50729">
    <property type="entry name" value="PH domain-like"/>
    <property type="match status" value="1"/>
</dbReference>
<evidence type="ECO:0000313" key="8">
    <source>
        <dbReference type="Proteomes" id="UP000028545"/>
    </source>
</evidence>
<feature type="compositionally biased region" description="Polar residues" evidence="3">
    <location>
        <begin position="577"/>
        <end position="586"/>
    </location>
</feature>
<dbReference type="SMART" id="SM00036">
    <property type="entry name" value="CNH"/>
    <property type="match status" value="1"/>
</dbReference>
<gene>
    <name evidence="7" type="ORF">SAPIO_CDS7432</name>
</gene>
<feature type="compositionally biased region" description="Polar residues" evidence="3">
    <location>
        <begin position="623"/>
        <end position="636"/>
    </location>
</feature>
<feature type="compositionally biased region" description="Low complexity" evidence="3">
    <location>
        <begin position="303"/>
        <end position="315"/>
    </location>
</feature>
<feature type="compositionally biased region" description="Polar residues" evidence="3">
    <location>
        <begin position="198"/>
        <end position="221"/>
    </location>
</feature>
<dbReference type="KEGG" id="sapo:SAPIO_CDS7432"/>
<dbReference type="InterPro" id="IPR057283">
    <property type="entry name" value="RGF3_WH"/>
</dbReference>
<feature type="compositionally biased region" description="Polar residues" evidence="3">
    <location>
        <begin position="49"/>
        <end position="58"/>
    </location>
</feature>
<comment type="caution">
    <text evidence="7">The sequence shown here is derived from an EMBL/GenBank/DDBJ whole genome shotgun (WGS) entry which is preliminary data.</text>
</comment>
<dbReference type="Gene3D" id="2.30.29.30">
    <property type="entry name" value="Pleckstrin-homology domain (PH domain)/Phosphotyrosine-binding domain (PTB)"/>
    <property type="match status" value="1"/>
</dbReference>
<dbReference type="HOGENOM" id="CLU_001083_2_0_1"/>
<keyword evidence="2" id="KW-0344">Guanine-nucleotide releasing factor</keyword>
<evidence type="ECO:0000259" key="6">
    <source>
        <dbReference type="PROSITE" id="PS50219"/>
    </source>
</evidence>
<dbReference type="GO" id="GO:0005085">
    <property type="term" value="F:guanyl-nucleotide exchange factor activity"/>
    <property type="evidence" value="ECO:0007669"/>
    <property type="project" value="UniProtKB-KW"/>
</dbReference>
<feature type="compositionally biased region" description="Basic and acidic residues" evidence="3">
    <location>
        <begin position="682"/>
        <end position="691"/>
    </location>
</feature>
<reference evidence="7 8" key="1">
    <citation type="journal article" date="2014" name="Genome Announc.">
        <title>Draft genome sequence of the pathogenic fungus Scedosporium apiospermum.</title>
        <authorList>
            <person name="Vandeputte P."/>
            <person name="Ghamrawi S."/>
            <person name="Rechenmann M."/>
            <person name="Iltis A."/>
            <person name="Giraud S."/>
            <person name="Fleury M."/>
            <person name="Thornton C."/>
            <person name="Delhaes L."/>
            <person name="Meyer W."/>
            <person name="Papon N."/>
            <person name="Bouchara J.P."/>
        </authorList>
    </citation>
    <scope>NUCLEOTIDE SEQUENCE [LARGE SCALE GENOMIC DNA]</scope>
    <source>
        <strain evidence="7 8">IHEM 14462</strain>
    </source>
</reference>
<dbReference type="PANTHER" id="PTHR46572:SF1">
    <property type="entry name" value="RHO1 GUANINE NUCLEOTIDE EXCHANGE FACTOR TUS1"/>
    <property type="match status" value="1"/>
</dbReference>
<dbReference type="OMA" id="DMFYHPG"/>
<evidence type="ECO:0000259" key="4">
    <source>
        <dbReference type="PROSITE" id="PS50003"/>
    </source>
</evidence>
<dbReference type="InterPro" id="IPR035899">
    <property type="entry name" value="DBL_dom_sf"/>
</dbReference>
<evidence type="ECO:0000259" key="5">
    <source>
        <dbReference type="PROSITE" id="PS50010"/>
    </source>
</evidence>
<feature type="region of interest" description="Disordered" evidence="3">
    <location>
        <begin position="623"/>
        <end position="642"/>
    </location>
</feature>
<evidence type="ECO:0000256" key="1">
    <source>
        <dbReference type="ARBA" id="ARBA00022553"/>
    </source>
</evidence>
<sequence>MSFRGDDQRRYGHVPPVQYPVANQSNDHASYPTRRPSFNQGDDAALFGSAQSSSQVFQNAPLLPPPPPARGEEELFLTSPTEPSSSISNFAPSYQNQYQPSSPYQLSSPSSYNPQHFARSQSTSLPYHPAQQPQYSNLIQPSSSLTQQALRQSTTNYTPQAYNPAAYASTAVPQRNATYHGYNNYSSHYAPSQAAYGSPSTAYSPAFPSSSQATTPATPQYENPLPSPPLHNVSSSSQVSSYDPSAYSPSYNSTPYGTYSPNTNSPALTTPYSAASDSAPYPHVSQMPAGPGYSVNDPTSFYNRTSRSNSRTSQLPSPPPQSSSGIQRHPTNAPLPSRPIDAHQDGLLWNSNGAARDDDLTDELLAQDTIIQDIEAELGGSVRRDRPTPINGAQLSDEDIEHLRQYDPNTPTSDPTRASTSVQVQSSASNVRYPYRLEEESDPEGTAGVLAMQQAEMEDRRFSGAPYPHADLIPVPSDHGGRRQDDEESSDSDFGGMDLGLFSGGYAGNLTYGNDVGLTDDRPLPALPSYGLFGGYEGQGGPAQALPQADMDYPGAGGLQPASSYRPPAEDGEEQASLHSRQSGSESPYKDDYPDIFYHPGLSNRPLPALPMLDTLSLQPAATTSQGQYQQDQSWGLDSRGQGQEGLEVYNALSGPAHTQVERSISLTSHTTTPPVQTPSRSRTDAAEERRRQYRQAQHGKQNSASFDYETGSAVTYDMITLPTGRKRKFLPSKLTSQDLKRCAEPWALSSIANWMREMTEGEPDLKKKTIEEGLIKLFTSKVPTMNVADAETLSARVVTMMLESGILVPEEEWVKFAPGSISGVLWQLSASGCYAPKLHECESPGRCYSYHCTRTLKKANLDDLLAEDSVKQEDWATFFKLTKESIEGKHKKEIERQNVLHEIVTSEEGYMNQLEVLRVLYRDRLRTLQPPIIAPAKIDKFLKTVFGKVDGVQETNKDHLLAQLKYRQQEQGPWIVGFSDLFREWIRKARDVYIEYASSYPYATFLVRREADRNILFRQFLEQVRNHKRSERLDWTHFLKTPITRLQRYSFLLTTVEKNMLQDSEEKTNLTKAIQEIHAVTLECDQRVAEMQKKVEMMELSSMLVLRPGFQAMLHLDHLGRELLFQGDLQRMGSKGVRWVETHALLFDHYLILAKTVSLKDGRGEKKYDVSKEPIPMPLLCLESTNDDAVAKQNRIAAPLGRTTTSVSDTKLNKIATNGSDRPGLEPTSSATTVPRLGQPLATDPEGRIMYPFRIKHLGHDMYTLYAPTPQVRQDWCNKIIEAKTRHAKALFSQNAEPFRLRVLADSAFAYDGIAAIGKQPGVPIEGTPLDRAIRDLESVYGPGRGPPPVCRAQVNCATGFSAYGKSIIAIGTDYGVFISDATDPRGWQRTVPAQRVTQIAVLEEFSVCLIIADRSLISYPLDVVAPVSNFPAPLHDNPRRAPQRLAKDVSFFAAARMKERMLVFYKRKEGVHNTFFKVLEPVFHRTTEKKSRWLGSSRKSGSTESFRDYDEFFFPTECYSLNLFQTYIAVATSKGFELLTLDKKQPMSIPDVKQPSIANIASRIRDQKPLGMFRLNDQEFLLAYEDCAVYVDKHGDVSRTLIMEYSGKQKKAKGATLCGQYLVLFNDDYVEVRNAENGRLRQIIAGRDVRCLDYGARGPTGTTSALGGIPSSSSGQIDSKTTVKIGMTHPEIPGMQIVLEMLLNDGHLEK</sequence>
<dbReference type="InterPro" id="IPR001849">
    <property type="entry name" value="PH_domain"/>
</dbReference>
<dbReference type="VEuPathDB" id="FungiDB:SAPIO_CDS7432"/>
<feature type="domain" description="CNH" evidence="6">
    <location>
        <begin position="1353"/>
        <end position="1661"/>
    </location>
</feature>
<proteinExistence type="predicted"/>
<evidence type="ECO:0000313" key="7">
    <source>
        <dbReference type="EMBL" id="KEZ41327.1"/>
    </source>
</evidence>
<dbReference type="PROSITE" id="PS50219">
    <property type="entry name" value="CNH"/>
    <property type="match status" value="1"/>
</dbReference>
<dbReference type="SUPFAM" id="SSF48065">
    <property type="entry name" value="DBL homology domain (DH-domain)"/>
    <property type="match status" value="1"/>
</dbReference>
<dbReference type="Proteomes" id="UP000028545">
    <property type="component" value="Unassembled WGS sequence"/>
</dbReference>
<dbReference type="CDD" id="cd00160">
    <property type="entry name" value="RhoGEF"/>
    <property type="match status" value="1"/>
</dbReference>
<feature type="region of interest" description="Disordered" evidence="3">
    <location>
        <begin position="665"/>
        <end position="705"/>
    </location>
</feature>
<dbReference type="PANTHER" id="PTHR46572">
    <property type="entry name" value="RHO1 GDP-GTP EXCHANGE PROTEIN 1-RELATED"/>
    <property type="match status" value="1"/>
</dbReference>
<dbReference type="InterPro" id="IPR000219">
    <property type="entry name" value="DH_dom"/>
</dbReference>
<dbReference type="Pfam" id="PF23582">
    <property type="entry name" value="WHD_RGF3"/>
    <property type="match status" value="1"/>
</dbReference>
<feature type="compositionally biased region" description="Polar residues" evidence="3">
    <location>
        <begin position="665"/>
        <end position="681"/>
    </location>
</feature>
<dbReference type="GeneID" id="27726504"/>
<evidence type="ECO:0000256" key="3">
    <source>
        <dbReference type="SAM" id="MobiDB-lite"/>
    </source>
</evidence>
<feature type="compositionally biased region" description="Polar residues" evidence="3">
    <location>
        <begin position="254"/>
        <end position="276"/>
    </location>
</feature>
<dbReference type="OrthoDB" id="660555at2759"/>
<feature type="compositionally biased region" description="Low complexity" evidence="3">
    <location>
        <begin position="234"/>
        <end position="253"/>
    </location>
</feature>
<feature type="region of interest" description="Disordered" evidence="3">
    <location>
        <begin position="198"/>
        <end position="350"/>
    </location>
</feature>
<dbReference type="PROSITE" id="PS50010">
    <property type="entry name" value="DH_2"/>
    <property type="match status" value="1"/>
</dbReference>
<feature type="compositionally biased region" description="Polar residues" evidence="3">
    <location>
        <begin position="78"/>
        <end position="91"/>
    </location>
</feature>